<dbReference type="AlphaFoldDB" id="A0A1A8TJ91"/>
<protein>
    <submittedName>
        <fullName evidence="1">Uncharacterized protein</fullName>
    </submittedName>
</protein>
<keyword evidence="2" id="KW-1185">Reference proteome</keyword>
<organism evidence="1 2">
    <name type="scientific">Marinomonas spartinae</name>
    <dbReference type="NCBI Taxonomy" id="1792290"/>
    <lineage>
        <taxon>Bacteria</taxon>
        <taxon>Pseudomonadati</taxon>
        <taxon>Pseudomonadota</taxon>
        <taxon>Gammaproteobacteria</taxon>
        <taxon>Oceanospirillales</taxon>
        <taxon>Oceanospirillaceae</taxon>
        <taxon>Marinomonas</taxon>
    </lineage>
</organism>
<proteinExistence type="predicted"/>
<evidence type="ECO:0000313" key="1">
    <source>
        <dbReference type="EMBL" id="SBS33505.1"/>
    </source>
</evidence>
<dbReference type="STRING" id="1792290.MSP8886_02773"/>
<dbReference type="Proteomes" id="UP000092544">
    <property type="component" value="Unassembled WGS sequence"/>
</dbReference>
<reference evidence="1 2" key="1">
    <citation type="submission" date="2016-06" db="EMBL/GenBank/DDBJ databases">
        <authorList>
            <person name="Kjaerup R.B."/>
            <person name="Dalgaard T.S."/>
            <person name="Juul-Madsen H.R."/>
        </authorList>
    </citation>
    <scope>NUCLEOTIDE SEQUENCE [LARGE SCALE GENOMIC DNA]</scope>
    <source>
        <strain evidence="1 2">CECT 8886</strain>
    </source>
</reference>
<gene>
    <name evidence="1" type="ORF">MSP8886_02773</name>
</gene>
<name>A0A1A8TJ91_9GAMM</name>
<evidence type="ECO:0000313" key="2">
    <source>
        <dbReference type="Proteomes" id="UP000092544"/>
    </source>
</evidence>
<sequence length="85" mass="9451">MLFLVGTFIIMGIVFVLDITAWPIAAKANGYSSCPYDTLLFGEKISTAWSKKEAYCYDKGVQARLTTGTFEQVVDVAKYLEGKKQ</sequence>
<dbReference type="OrthoDB" id="6312411at2"/>
<dbReference type="EMBL" id="FLOB01000006">
    <property type="protein sequence ID" value="SBS33505.1"/>
    <property type="molecule type" value="Genomic_DNA"/>
</dbReference>
<accession>A0A1A8TJ91</accession>
<dbReference type="RefSeq" id="WP_067017376.1">
    <property type="nucleotide sequence ID" value="NZ_FLOB01000006.1"/>
</dbReference>